<evidence type="ECO:0000313" key="2">
    <source>
        <dbReference type="Proteomes" id="UP000499080"/>
    </source>
</evidence>
<gene>
    <name evidence="1" type="primary">YK006_25</name>
    <name evidence="1" type="ORF">AVEN_110758_1</name>
</gene>
<keyword evidence="2" id="KW-1185">Reference proteome</keyword>
<accession>A0A4Y2IBS4</accession>
<dbReference type="InterPro" id="IPR052709">
    <property type="entry name" value="Transposase-MT_Hybrid"/>
</dbReference>
<dbReference type="AlphaFoldDB" id="A0A4Y2IBS4"/>
<dbReference type="Gene3D" id="1.10.10.1450">
    <property type="match status" value="1"/>
</dbReference>
<evidence type="ECO:0008006" key="3">
    <source>
        <dbReference type="Google" id="ProtNLM"/>
    </source>
</evidence>
<sequence length="200" mass="23855">MSRFKEEKPTNWNYNLRPESSVNVVIVFTVVRVCNRRIPLRTGQDWSEPVPERRRCECAYRVETVHCRVKVLCARSKLKMDQRMNMLFRFKIGISAKETNEMLITFYEELAVTLKRMYEWFKCFRKGRHTIKDAPRAGRPTTARTPDNMQKVKERLVKDRREVTVRMISEEVIIGRETAHLKVTQDLGKRKLCYRLMSHT</sequence>
<evidence type="ECO:0000313" key="1">
    <source>
        <dbReference type="EMBL" id="GBM75158.1"/>
    </source>
</evidence>
<dbReference type="EMBL" id="BGPR01002540">
    <property type="protein sequence ID" value="GBM75158.1"/>
    <property type="molecule type" value="Genomic_DNA"/>
</dbReference>
<organism evidence="1 2">
    <name type="scientific">Araneus ventricosus</name>
    <name type="common">Orbweaver spider</name>
    <name type="synonym">Epeira ventricosa</name>
    <dbReference type="NCBI Taxonomy" id="182803"/>
    <lineage>
        <taxon>Eukaryota</taxon>
        <taxon>Metazoa</taxon>
        <taxon>Ecdysozoa</taxon>
        <taxon>Arthropoda</taxon>
        <taxon>Chelicerata</taxon>
        <taxon>Arachnida</taxon>
        <taxon>Araneae</taxon>
        <taxon>Araneomorphae</taxon>
        <taxon>Entelegynae</taxon>
        <taxon>Araneoidea</taxon>
        <taxon>Araneidae</taxon>
        <taxon>Araneus</taxon>
    </lineage>
</organism>
<name>A0A4Y2IBS4_ARAVE</name>
<dbReference type="PANTHER" id="PTHR46060">
    <property type="entry name" value="MARINER MOS1 TRANSPOSASE-LIKE PROTEIN"/>
    <property type="match status" value="1"/>
</dbReference>
<dbReference type="Proteomes" id="UP000499080">
    <property type="component" value="Unassembled WGS sequence"/>
</dbReference>
<protein>
    <recommendedName>
        <fullName evidence="3">Mos1 transposase HTH domain-containing protein</fullName>
    </recommendedName>
</protein>
<dbReference type="PANTHER" id="PTHR46060:SF1">
    <property type="entry name" value="MARINER MOS1 TRANSPOSASE-LIKE PROTEIN"/>
    <property type="match status" value="1"/>
</dbReference>
<reference evidence="1 2" key="1">
    <citation type="journal article" date="2019" name="Sci. Rep.">
        <title>Orb-weaving spider Araneus ventricosus genome elucidates the spidroin gene catalogue.</title>
        <authorList>
            <person name="Kono N."/>
            <person name="Nakamura H."/>
            <person name="Ohtoshi R."/>
            <person name="Moran D.A.P."/>
            <person name="Shinohara A."/>
            <person name="Yoshida Y."/>
            <person name="Fujiwara M."/>
            <person name="Mori M."/>
            <person name="Tomita M."/>
            <person name="Arakawa K."/>
        </authorList>
    </citation>
    <scope>NUCLEOTIDE SEQUENCE [LARGE SCALE GENOMIC DNA]</scope>
</reference>
<comment type="caution">
    <text evidence="1">The sequence shown here is derived from an EMBL/GenBank/DDBJ whole genome shotgun (WGS) entry which is preliminary data.</text>
</comment>
<proteinExistence type="predicted"/>
<dbReference type="OrthoDB" id="6428446at2759"/>